<dbReference type="NCBIfam" id="TIGR02745">
    <property type="entry name" value="ccoG_rdxA_fixG"/>
    <property type="match status" value="1"/>
</dbReference>
<evidence type="ECO:0000313" key="9">
    <source>
        <dbReference type="EMBL" id="MEO3713690.1"/>
    </source>
</evidence>
<dbReference type="Gene3D" id="2.60.40.10">
    <property type="entry name" value="Immunoglobulins"/>
    <property type="match status" value="1"/>
</dbReference>
<evidence type="ECO:0000256" key="3">
    <source>
        <dbReference type="ARBA" id="ARBA00022723"/>
    </source>
</evidence>
<feature type="transmembrane region" description="Helical" evidence="7">
    <location>
        <begin position="170"/>
        <end position="187"/>
    </location>
</feature>
<reference evidence="9 10" key="1">
    <citation type="submission" date="2024-05" db="EMBL/GenBank/DDBJ databases">
        <title>Roseateles sp. 2.12 16S ribosomal RNA gene Genome sequencing and assembly.</title>
        <authorList>
            <person name="Woo H."/>
        </authorList>
    </citation>
    <scope>NUCLEOTIDE SEQUENCE [LARGE SCALE GENOMIC DNA]</scope>
    <source>
        <strain evidence="9 10">2.12</strain>
    </source>
</reference>
<dbReference type="InterPro" id="IPR032879">
    <property type="entry name" value="FixG_C"/>
</dbReference>
<evidence type="ECO:0000256" key="5">
    <source>
        <dbReference type="ARBA" id="ARBA00023004"/>
    </source>
</evidence>
<dbReference type="InterPro" id="IPR017896">
    <property type="entry name" value="4Fe4S_Fe-S-bd"/>
</dbReference>
<evidence type="ECO:0000256" key="1">
    <source>
        <dbReference type="ARBA" id="ARBA00022448"/>
    </source>
</evidence>
<dbReference type="EMBL" id="JBDPZC010000005">
    <property type="protein sequence ID" value="MEO3713690.1"/>
    <property type="molecule type" value="Genomic_DNA"/>
</dbReference>
<gene>
    <name evidence="9" type="primary">ccoG</name>
    <name evidence="9" type="ORF">ABDJ40_13070</name>
</gene>
<feature type="transmembrane region" description="Helical" evidence="7">
    <location>
        <begin position="49"/>
        <end position="67"/>
    </location>
</feature>
<organism evidence="9 10">
    <name type="scientific">Roseateles flavus</name>
    <dbReference type="NCBI Taxonomy" id="3149041"/>
    <lineage>
        <taxon>Bacteria</taxon>
        <taxon>Pseudomonadati</taxon>
        <taxon>Pseudomonadota</taxon>
        <taxon>Betaproteobacteria</taxon>
        <taxon>Burkholderiales</taxon>
        <taxon>Sphaerotilaceae</taxon>
        <taxon>Roseateles</taxon>
    </lineage>
</organism>
<sequence length="486" mass="53942">MSSAEPPAADPAARRVIPIQAAAAAAGSSLYVAEQKIYPRSVSGRFANWRWALVALTQLFFYGMPWVQWEGRQALLFDLVGGRFYIGGLVFYPQDLIYLATLLVFSALLLFFFTAVAGRLWCGYACPQTVYTELFLWIERHTEGDRQARMRLDASPWSPEKLARKSAKHAGWILLALFTGFSFVGYFSPIRELSAALMQFALSPWELFWVLFYAGATYGNAGWLREQMCKYICPYARFQSALIDADSLIITYDARRGEPRGARSRKSAEVLAQGRGDCVDCTLCVQVCPTGIDIRKGLQNECIGCAACIDVCDQVMDKIGAPHGLIRYATENGVAQGLTRAQMWRRTLRPRVLIYGGALAVLGALMVWQLSQRSALLIDVIKDRGVMARLVDDGQVENVYRLQLLNRSERTLHLTLEAAGLPGLRVLGGERVEVAPAAIVSLPVQLRLPPGVVRESGARRVQLLARDLDHPEAPAFQAEASFFVPR</sequence>
<name>A0ABV0GF70_9BURK</name>
<feature type="domain" description="4Fe-4S ferredoxin-type" evidence="8">
    <location>
        <begin position="269"/>
        <end position="297"/>
    </location>
</feature>
<dbReference type="InterPro" id="IPR017900">
    <property type="entry name" value="4Fe4S_Fe_S_CS"/>
</dbReference>
<keyword evidence="3" id="KW-0479">Metal-binding</keyword>
<dbReference type="PANTHER" id="PTHR30176:SF3">
    <property type="entry name" value="FERREDOXIN-TYPE PROTEIN NAPH"/>
    <property type="match status" value="1"/>
</dbReference>
<accession>A0ABV0GF70</accession>
<keyword evidence="5" id="KW-0408">Iron</keyword>
<dbReference type="Pfam" id="PF13746">
    <property type="entry name" value="Fer4_18"/>
    <property type="match status" value="1"/>
</dbReference>
<keyword evidence="7" id="KW-0472">Membrane</keyword>
<dbReference type="InterPro" id="IPR014116">
    <property type="entry name" value="Cyt_c_oxidase_cbb3_FixG"/>
</dbReference>
<evidence type="ECO:0000256" key="4">
    <source>
        <dbReference type="ARBA" id="ARBA00022982"/>
    </source>
</evidence>
<protein>
    <submittedName>
        <fullName evidence="9">Cytochrome c oxidase accessory protein CcoG</fullName>
    </submittedName>
</protein>
<dbReference type="Pfam" id="PF12801">
    <property type="entry name" value="Fer4_5"/>
    <property type="match status" value="1"/>
</dbReference>
<dbReference type="InterPro" id="IPR013783">
    <property type="entry name" value="Ig-like_fold"/>
</dbReference>
<dbReference type="PANTHER" id="PTHR30176">
    <property type="entry name" value="FERREDOXIN-TYPE PROTEIN NAPH"/>
    <property type="match status" value="1"/>
</dbReference>
<keyword evidence="2" id="KW-0004">4Fe-4S</keyword>
<evidence type="ECO:0000256" key="6">
    <source>
        <dbReference type="ARBA" id="ARBA00023014"/>
    </source>
</evidence>
<keyword evidence="4" id="KW-0249">Electron transport</keyword>
<keyword evidence="7" id="KW-1133">Transmembrane helix</keyword>
<dbReference type="Proteomes" id="UP001462640">
    <property type="component" value="Unassembled WGS sequence"/>
</dbReference>
<feature type="transmembrane region" description="Helical" evidence="7">
    <location>
        <begin position="207"/>
        <end position="224"/>
    </location>
</feature>
<evidence type="ECO:0000313" key="10">
    <source>
        <dbReference type="Proteomes" id="UP001462640"/>
    </source>
</evidence>
<keyword evidence="6" id="KW-0411">Iron-sulfur</keyword>
<dbReference type="RefSeq" id="WP_347610317.1">
    <property type="nucleotide sequence ID" value="NZ_JBDPZC010000005.1"/>
</dbReference>
<comment type="caution">
    <text evidence="9">The sequence shown here is derived from an EMBL/GenBank/DDBJ whole genome shotgun (WGS) entry which is preliminary data.</text>
</comment>
<dbReference type="Pfam" id="PF11614">
    <property type="entry name" value="FixG_C"/>
    <property type="match status" value="1"/>
</dbReference>
<dbReference type="PROSITE" id="PS51379">
    <property type="entry name" value="4FE4S_FER_2"/>
    <property type="match status" value="1"/>
</dbReference>
<dbReference type="SUPFAM" id="SSF54862">
    <property type="entry name" value="4Fe-4S ferredoxins"/>
    <property type="match status" value="1"/>
</dbReference>
<evidence type="ECO:0000259" key="8">
    <source>
        <dbReference type="PROSITE" id="PS51379"/>
    </source>
</evidence>
<keyword evidence="1" id="KW-0813">Transport</keyword>
<evidence type="ECO:0000256" key="7">
    <source>
        <dbReference type="SAM" id="Phobius"/>
    </source>
</evidence>
<evidence type="ECO:0000256" key="2">
    <source>
        <dbReference type="ARBA" id="ARBA00022485"/>
    </source>
</evidence>
<keyword evidence="10" id="KW-1185">Reference proteome</keyword>
<keyword evidence="7" id="KW-0812">Transmembrane</keyword>
<dbReference type="InterPro" id="IPR051684">
    <property type="entry name" value="Electron_Trans/Redox"/>
</dbReference>
<proteinExistence type="predicted"/>
<dbReference type="PROSITE" id="PS00198">
    <property type="entry name" value="4FE4S_FER_1"/>
    <property type="match status" value="1"/>
</dbReference>
<feature type="transmembrane region" description="Helical" evidence="7">
    <location>
        <begin position="352"/>
        <end position="370"/>
    </location>
</feature>
<feature type="transmembrane region" description="Helical" evidence="7">
    <location>
        <begin position="98"/>
        <end position="122"/>
    </location>
</feature>